<accession>H6V5B7</accession>
<sequence length="1233" mass="139623">MFHTEWIVKHLIGGIYDGESLREIQKCVGRRDNILLQIQDGAVLEPGKPIQVSGKSRCGLELEITLELPLWVTLPPSQIPGALVYSDTEAGFTETSWQYIPTFNAGKFLREVSTIKDEELSVRDKVLKRLLEKSGYQARVGSIWREVLTVVVAVTALYSKNHLILKYIRGLLWGYQSVPFYEKEGKVIWETEMNSLSILPLLLLGACNLGTMVIAGVLEEIDCGICIHHWLTCAIEKFQDTKLDTQKACTNWLPEALDRLGIQRIPAWGIGGILIGTKLKDLSEPQVVRESFQAARERRELKLSGVLFRIVERMITLRNLESVKDAYQVMRMVSNDGTYFVSLSELTIDAAVLPKTPEGILGTLKPLYTLGSNQILHYDLSSVPEFLPTFRYLSRAVPRWSNEVREMNMTQEILPFLTTSSAGKQQVEIKTRPEYSPKINQLFRKRIGAYTIQQEELNNRTKFRAGLSAITTAVKREQIRRRQRAVAGVNNERLLGSLPALRVYEVFQKILGHASSGKQQGHLGDISLNLFWSSEDNVVLNGLDVAGFDASVQMVSQTAFLDFASQSIGAYLPDAYLSYSTGMVEVTDSEGKKERRVVTAFQALISDIMTYFQPQSTRVRGDVIPYLTTKDPTFPSGLAYTTVHHTIRLIGGIMGAICGQMQERPNPRISTLQSLRVQGDDMFLAYYGSDDEILKDLKFDVRSVAKLGFEAEGEASRSTAEFLQQRVCAGTPLFYCDRVSLFTAEKPRESKGPIDRMSEILALIFDIGNRVPNPDGLIHLAYAIYLICCSRNVIKISKKLAKELVSTELGKRLRCVDLSEGNENDFHFVEFMLPLSYGWAENGPMLPPLAYLRGDGTLSPVPSYYTLRGDVARRTLFDLSLSDVDIPILNEWDIDGKLTNPIDFLDEKILRETDIDLAYIIMDYINGIFSDLDFESDLALEAEIDVLAQRIKTTQNQKRIGESMAAYNKLKECGIGIPKTIVAAYEAETKLYGGLKSLRKLGTEEVRNSDIQVERMIKRWRNCKEGLGWIDSRKSDLMLLSRCWWGDQFIEPSNAWKINQEVNLSLEVRPGTSGDKMLAYVDLRNPHSTYGDAFVRGVQRTFKDSIKGDHVMDLARKIKREHPTRLRLFMKAAGIEGKAAIKMAQMLRDEQWTDGVYFRTIYSPRQYFMLSPDPNGLVKHIDCDRELDGYERAYKNVFCQQWLSSNIREAEGKRIQVWIPRRRPSGPKRSAMR</sequence>
<organism evidence="3">
    <name type="scientific">Acinopterus angulatus reovirus</name>
    <dbReference type="NCBI Taxonomy" id="1141931"/>
    <lineage>
        <taxon>Viruses</taxon>
        <taxon>Riboviria</taxon>
        <taxon>Orthornavirae</taxon>
        <taxon>Duplornaviricota</taxon>
        <taxon>Resentoviricetes</taxon>
        <taxon>Reovirales</taxon>
    </lineage>
</organism>
<feature type="domain" description="RNA-directed RNA polymerase N-terminal" evidence="1">
    <location>
        <begin position="72"/>
        <end position="312"/>
    </location>
</feature>
<name>H6V5B7_9REOV</name>
<dbReference type="Gene3D" id="3.90.1850.10">
    <property type="entry name" value="RNA-directed RNA polymerase lambda-3"/>
    <property type="match status" value="1"/>
</dbReference>
<dbReference type="EMBL" id="JN792199">
    <property type="protein sequence ID" value="AFA28393.1"/>
    <property type="molecule type" value="Genomic_RNA"/>
</dbReference>
<proteinExistence type="predicted"/>
<keyword evidence="3" id="KW-0696">RNA-directed RNA polymerase</keyword>
<evidence type="ECO:0000259" key="2">
    <source>
        <dbReference type="Pfam" id="PF22213"/>
    </source>
</evidence>
<evidence type="ECO:0000313" key="3">
    <source>
        <dbReference type="EMBL" id="AFA28393.1"/>
    </source>
</evidence>
<dbReference type="InterPro" id="IPR054002">
    <property type="entry name" value="RdRP_C"/>
</dbReference>
<keyword evidence="3" id="KW-0548">Nucleotidyltransferase</keyword>
<gene>
    <name evidence="3" type="primary">P1</name>
</gene>
<dbReference type="Pfam" id="PF22212">
    <property type="entry name" value="CPV_RdRP_pol_dom"/>
    <property type="match status" value="1"/>
</dbReference>
<protein>
    <submittedName>
        <fullName evidence="3">RNA-directed RNA polymerase</fullName>
    </submittedName>
</protein>
<dbReference type="InterPro" id="IPR054006">
    <property type="entry name" value="RdRP_N"/>
</dbReference>
<dbReference type="GO" id="GO:0003968">
    <property type="term" value="F:RNA-directed RNA polymerase activity"/>
    <property type="evidence" value="ECO:0007669"/>
    <property type="project" value="UniProtKB-KW"/>
</dbReference>
<dbReference type="Pfam" id="PF22213">
    <property type="entry name" value="CPV_RdRP_C"/>
    <property type="match status" value="1"/>
</dbReference>
<evidence type="ECO:0000259" key="1">
    <source>
        <dbReference type="Pfam" id="PF22209"/>
    </source>
</evidence>
<dbReference type="Pfam" id="PF22209">
    <property type="entry name" value="CPV_RdRP_N"/>
    <property type="match status" value="1"/>
</dbReference>
<reference evidence="3" key="1">
    <citation type="journal article" date="2011" name="Virus Res.">
        <title>Reovirus genomes from plant-feeding insects represent a newly discovered lineage within the family Reoviridae.</title>
        <authorList>
            <person name="Spear A."/>
            <person name="Sisterson M.S."/>
            <person name="Stenger D.C."/>
        </authorList>
    </citation>
    <scope>NUCLEOTIDE SEQUENCE</scope>
    <source>
        <strain evidence="3">Fresno1</strain>
    </source>
</reference>
<feature type="domain" description="RNA-directed RNA polymerase C-terminal" evidence="2">
    <location>
        <begin position="865"/>
        <end position="1218"/>
    </location>
</feature>
<keyword evidence="3" id="KW-0808">Transferase</keyword>